<reference evidence="5 6" key="1">
    <citation type="journal article" date="2018" name="New Phytol.">
        <title>Phylogenomics of Endogonaceae and evolution of mycorrhizas within Mucoromycota.</title>
        <authorList>
            <person name="Chang Y."/>
            <person name="Desiro A."/>
            <person name="Na H."/>
            <person name="Sandor L."/>
            <person name="Lipzen A."/>
            <person name="Clum A."/>
            <person name="Barry K."/>
            <person name="Grigoriev I.V."/>
            <person name="Martin F.M."/>
            <person name="Stajich J.E."/>
            <person name="Smith M.E."/>
            <person name="Bonito G."/>
            <person name="Spatafora J.W."/>
        </authorList>
    </citation>
    <scope>NUCLEOTIDE SEQUENCE [LARGE SCALE GENOMIC DNA]</scope>
    <source>
        <strain evidence="5 6">GMNB39</strain>
    </source>
</reference>
<keyword evidence="3" id="KW-0067">ATP-binding</keyword>
<evidence type="ECO:0000256" key="1">
    <source>
        <dbReference type="ARBA" id="ARBA00022741"/>
    </source>
</evidence>
<dbReference type="InterPro" id="IPR050496">
    <property type="entry name" value="SNF2_RAD54_helicase_repair"/>
</dbReference>
<dbReference type="GO" id="GO:0016787">
    <property type="term" value="F:hydrolase activity"/>
    <property type="evidence" value="ECO:0007669"/>
    <property type="project" value="UniProtKB-KW"/>
</dbReference>
<organism evidence="5 6">
    <name type="scientific">Jimgerdemannia flammicorona</name>
    <dbReference type="NCBI Taxonomy" id="994334"/>
    <lineage>
        <taxon>Eukaryota</taxon>
        <taxon>Fungi</taxon>
        <taxon>Fungi incertae sedis</taxon>
        <taxon>Mucoromycota</taxon>
        <taxon>Mucoromycotina</taxon>
        <taxon>Endogonomycetes</taxon>
        <taxon>Endogonales</taxon>
        <taxon>Endogonaceae</taxon>
        <taxon>Jimgerdemannia</taxon>
    </lineage>
</organism>
<dbReference type="InterPro" id="IPR049730">
    <property type="entry name" value="SNF2/RAD54-like_C"/>
</dbReference>
<protein>
    <submittedName>
        <fullName evidence="5">P-loop containing nucleoside triphosphate hydrolase protein</fullName>
    </submittedName>
</protein>
<dbReference type="PROSITE" id="PS51194">
    <property type="entry name" value="HELICASE_CTER"/>
    <property type="match status" value="1"/>
</dbReference>
<evidence type="ECO:0000259" key="4">
    <source>
        <dbReference type="PROSITE" id="PS51194"/>
    </source>
</evidence>
<evidence type="ECO:0000256" key="2">
    <source>
        <dbReference type="ARBA" id="ARBA00022801"/>
    </source>
</evidence>
<dbReference type="GO" id="GO:0015616">
    <property type="term" value="F:DNA translocase activity"/>
    <property type="evidence" value="ECO:0007669"/>
    <property type="project" value="TreeGrafter"/>
</dbReference>
<dbReference type="SUPFAM" id="SSF52540">
    <property type="entry name" value="P-loop containing nucleoside triphosphate hydrolases"/>
    <property type="match status" value="1"/>
</dbReference>
<dbReference type="PANTHER" id="PTHR45629:SF7">
    <property type="entry name" value="DNA EXCISION REPAIR PROTEIN ERCC-6-RELATED"/>
    <property type="match status" value="1"/>
</dbReference>
<evidence type="ECO:0000256" key="3">
    <source>
        <dbReference type="ARBA" id="ARBA00022840"/>
    </source>
</evidence>
<dbReference type="GO" id="GO:0007131">
    <property type="term" value="P:reciprocal meiotic recombination"/>
    <property type="evidence" value="ECO:0007669"/>
    <property type="project" value="TreeGrafter"/>
</dbReference>
<comment type="caution">
    <text evidence="5">The sequence shown here is derived from an EMBL/GenBank/DDBJ whole genome shotgun (WGS) entry which is preliminary data.</text>
</comment>
<dbReference type="EMBL" id="RBNI01002257">
    <property type="protein sequence ID" value="RUP49491.1"/>
    <property type="molecule type" value="Genomic_DNA"/>
</dbReference>
<dbReference type="InterPro" id="IPR027417">
    <property type="entry name" value="P-loop_NTPase"/>
</dbReference>
<dbReference type="InterPro" id="IPR000330">
    <property type="entry name" value="SNF2_N"/>
</dbReference>
<evidence type="ECO:0000313" key="6">
    <source>
        <dbReference type="Proteomes" id="UP000268093"/>
    </source>
</evidence>
<gene>
    <name evidence="5" type="ORF">BC936DRAFT_142392</name>
</gene>
<dbReference type="Pfam" id="PF00176">
    <property type="entry name" value="SNF2-rel_dom"/>
    <property type="match status" value="1"/>
</dbReference>
<dbReference type="AlphaFoldDB" id="A0A433DF60"/>
<accession>A0A433DF60</accession>
<dbReference type="Gene3D" id="3.40.50.300">
    <property type="entry name" value="P-loop containing nucleotide triphosphate hydrolases"/>
    <property type="match status" value="1"/>
</dbReference>
<dbReference type="InterPro" id="IPR001650">
    <property type="entry name" value="Helicase_C-like"/>
</dbReference>
<keyword evidence="1" id="KW-0547">Nucleotide-binding</keyword>
<name>A0A433DF60_9FUNG</name>
<dbReference type="GO" id="GO:0005634">
    <property type="term" value="C:nucleus"/>
    <property type="evidence" value="ECO:0007669"/>
    <property type="project" value="TreeGrafter"/>
</dbReference>
<dbReference type="Pfam" id="PF00271">
    <property type="entry name" value="Helicase_C"/>
    <property type="match status" value="1"/>
</dbReference>
<dbReference type="GO" id="GO:0005524">
    <property type="term" value="F:ATP binding"/>
    <property type="evidence" value="ECO:0007669"/>
    <property type="project" value="InterPro"/>
</dbReference>
<proteinExistence type="predicted"/>
<keyword evidence="6" id="KW-1185">Reference proteome</keyword>
<dbReference type="OrthoDB" id="413460at2759"/>
<dbReference type="PANTHER" id="PTHR45629">
    <property type="entry name" value="SNF2/RAD54 FAMILY MEMBER"/>
    <property type="match status" value="1"/>
</dbReference>
<dbReference type="GO" id="GO:0000724">
    <property type="term" value="P:double-strand break repair via homologous recombination"/>
    <property type="evidence" value="ECO:0007669"/>
    <property type="project" value="TreeGrafter"/>
</dbReference>
<feature type="domain" description="Helicase C-terminal" evidence="4">
    <location>
        <begin position="118"/>
        <end position="241"/>
    </location>
</feature>
<evidence type="ECO:0000313" key="5">
    <source>
        <dbReference type="EMBL" id="RUP49491.1"/>
    </source>
</evidence>
<dbReference type="Proteomes" id="UP000268093">
    <property type="component" value="Unassembled WGS sequence"/>
</dbReference>
<dbReference type="SMART" id="SM00490">
    <property type="entry name" value="HELICc"/>
    <property type="match status" value="1"/>
</dbReference>
<sequence length="241" mass="26967">MFILRRTSQVIAKYLPPKVELVLFCRPSQLQRNLYERFLATPLLRCLTTTAASEHLSCITALKKLCNSPSLIFDSATKAVDEEPGLSSLYVDSRCLDAYPPGFNSKTYDPVISGKLMILDRILAELRSSTKEKVVLVSNYTQTLDVLERMCKQYSYGFFRLDGSTPTAKRQDYVDKFNSPTCDKFVFLLSSKSGGVGLNLIGASRLVLFDVDWNLASVWIYKPWHASIETASGVRCTSTGC</sequence>
<dbReference type="CDD" id="cd18793">
    <property type="entry name" value="SF2_C_SNF"/>
    <property type="match status" value="1"/>
</dbReference>
<keyword evidence="2 5" id="KW-0378">Hydrolase</keyword>